<comment type="caution">
    <text evidence="1">The sequence shown here is derived from an EMBL/GenBank/DDBJ whole genome shotgun (WGS) entry which is preliminary data.</text>
</comment>
<name>A0ABX3NLD4_9GAMM</name>
<protein>
    <submittedName>
        <fullName evidence="1">Uncharacterized protein</fullName>
    </submittedName>
</protein>
<gene>
    <name evidence="1" type="ORF">B5J93_01360</name>
</gene>
<accession>A0ABX3NLD4</accession>
<evidence type="ECO:0000313" key="1">
    <source>
        <dbReference type="EMBL" id="OPH39996.1"/>
    </source>
</evidence>
<keyword evidence="2" id="KW-1185">Reference proteome</keyword>
<dbReference type="EMBL" id="MXAP01000014">
    <property type="protein sequence ID" value="OPH39996.1"/>
    <property type="molecule type" value="Genomic_DNA"/>
</dbReference>
<organism evidence="1 2">
    <name type="scientific">Moraxella equi</name>
    <dbReference type="NCBI Taxonomy" id="60442"/>
    <lineage>
        <taxon>Bacteria</taxon>
        <taxon>Pseudomonadati</taxon>
        <taxon>Pseudomonadota</taxon>
        <taxon>Gammaproteobacteria</taxon>
        <taxon>Moraxellales</taxon>
        <taxon>Moraxellaceae</taxon>
        <taxon>Moraxella</taxon>
    </lineage>
</organism>
<reference evidence="1 2" key="1">
    <citation type="submission" date="2017-03" db="EMBL/GenBank/DDBJ databases">
        <title>Draft genome sequence of Moraxella equi CCUG 4950T type strain.</title>
        <authorList>
            <person name="Salva-Serra F."/>
            <person name="Engstrom-Jakobsson H."/>
            <person name="Thorell K."/>
            <person name="Jaen-Luchoro D."/>
            <person name="Gonzales-Siles L."/>
            <person name="Karlsson R."/>
            <person name="Yazdan S."/>
            <person name="Boulund F."/>
            <person name="Johnning A."/>
            <person name="Engstrand L."/>
            <person name="Kristiansson E."/>
            <person name="Moore E."/>
        </authorList>
    </citation>
    <scope>NUCLEOTIDE SEQUENCE [LARGE SCALE GENOMIC DNA]</scope>
    <source>
        <strain evidence="1 2">CCUG 4950</strain>
    </source>
</reference>
<proteinExistence type="predicted"/>
<sequence>MLSTVSTSAFANTSNAKTLADEKATVKLCESMANTINTEMMNFKPVSDILNPYWIYGNLDPNRSVESIGHQSNQVARFGLHLWGKPLNVVFTKTDKDKLGYFMRHNFMLRRENLALDFYCEFYKNDDGRRIVGLFWNDTYKNFFE</sequence>
<evidence type="ECO:0000313" key="2">
    <source>
        <dbReference type="Proteomes" id="UP000190777"/>
    </source>
</evidence>
<dbReference type="Proteomes" id="UP000190777">
    <property type="component" value="Unassembled WGS sequence"/>
</dbReference>